<feature type="domain" description="Methyltransferase FkbM" evidence="1">
    <location>
        <begin position="28"/>
        <end position="194"/>
    </location>
</feature>
<dbReference type="GO" id="GO:0032259">
    <property type="term" value="P:methylation"/>
    <property type="evidence" value="ECO:0007669"/>
    <property type="project" value="UniProtKB-KW"/>
</dbReference>
<evidence type="ECO:0000313" key="2">
    <source>
        <dbReference type="EMBL" id="MBE7323655.1"/>
    </source>
</evidence>
<dbReference type="Pfam" id="PF05050">
    <property type="entry name" value="Methyltransf_21"/>
    <property type="match status" value="1"/>
</dbReference>
<organism evidence="2 3">
    <name type="scientific">Nocardioides malaquae</name>
    <dbReference type="NCBI Taxonomy" id="2773426"/>
    <lineage>
        <taxon>Bacteria</taxon>
        <taxon>Bacillati</taxon>
        <taxon>Actinomycetota</taxon>
        <taxon>Actinomycetes</taxon>
        <taxon>Propionibacteriales</taxon>
        <taxon>Nocardioidaceae</taxon>
        <taxon>Nocardioides</taxon>
    </lineage>
</organism>
<dbReference type="InterPro" id="IPR006342">
    <property type="entry name" value="FkbM_mtfrase"/>
</dbReference>
<sequence>MPPIAFDPRRVQRLIDGLAPRRRTRVVDVGANPVNVSPYDDLLRMGGCELWAFEPHPEAYEELRAMQRPHAHYLPYALGSGGTARLHVTEASGFTSLLAPAEETFAALGHWRRATRVREVVEVETHRLDDIAELPDFDLLKIDIQGGECEVFAHGQRVVSGAAAVISEVAMIPIYRDQPLLDEQMRQLRNLGFDLHKLLFMKSVRMTNRASRALPRRRFTSQGVDGDAVFVRGLLDLGSLPDEHLKHLAILADAVFGSHDLAVYLLGLLHDRGQVEPSVVADHVAALGVDPTG</sequence>
<dbReference type="RefSeq" id="WP_193636964.1">
    <property type="nucleotide sequence ID" value="NZ_JADCSA010000002.1"/>
</dbReference>
<protein>
    <submittedName>
        <fullName evidence="2">FkbM family methyltransferase</fullName>
    </submittedName>
</protein>
<evidence type="ECO:0000313" key="3">
    <source>
        <dbReference type="Proteomes" id="UP000756387"/>
    </source>
</evidence>
<dbReference type="PANTHER" id="PTHR36973">
    <property type="entry name" value="SLL1456 PROTEIN-RELATED"/>
    <property type="match status" value="1"/>
</dbReference>
<dbReference type="InterPro" id="IPR029063">
    <property type="entry name" value="SAM-dependent_MTases_sf"/>
</dbReference>
<dbReference type="InterPro" id="IPR053188">
    <property type="entry name" value="FkbM_Methyltransferase"/>
</dbReference>
<proteinExistence type="predicted"/>
<gene>
    <name evidence="2" type="ORF">IEQ44_03185</name>
</gene>
<evidence type="ECO:0000259" key="1">
    <source>
        <dbReference type="Pfam" id="PF05050"/>
    </source>
</evidence>
<comment type="caution">
    <text evidence="2">The sequence shown here is derived from an EMBL/GenBank/DDBJ whole genome shotgun (WGS) entry which is preliminary data.</text>
</comment>
<dbReference type="PANTHER" id="PTHR36973:SF4">
    <property type="entry name" value="NODULATION PROTEIN"/>
    <property type="match status" value="1"/>
</dbReference>
<reference evidence="2 3" key="1">
    <citation type="submission" date="2020-10" db="EMBL/GenBank/DDBJ databases">
        <title>Nocardioides sp. isolated from sludge.</title>
        <authorList>
            <person name="Zhang X."/>
        </authorList>
    </citation>
    <scope>NUCLEOTIDE SEQUENCE [LARGE SCALE GENOMIC DNA]</scope>
    <source>
        <strain evidence="2 3">Y6</strain>
    </source>
</reference>
<dbReference type="EMBL" id="JADCSA010000002">
    <property type="protein sequence ID" value="MBE7323655.1"/>
    <property type="molecule type" value="Genomic_DNA"/>
</dbReference>
<keyword evidence="2" id="KW-0808">Transferase</keyword>
<dbReference type="NCBIfam" id="TIGR01444">
    <property type="entry name" value="fkbM_fam"/>
    <property type="match status" value="1"/>
</dbReference>
<dbReference type="GO" id="GO:0008168">
    <property type="term" value="F:methyltransferase activity"/>
    <property type="evidence" value="ECO:0007669"/>
    <property type="project" value="UniProtKB-KW"/>
</dbReference>
<keyword evidence="2" id="KW-0489">Methyltransferase</keyword>
<name>A0ABR9RR81_9ACTN</name>
<keyword evidence="3" id="KW-1185">Reference proteome</keyword>
<dbReference type="Proteomes" id="UP000756387">
    <property type="component" value="Unassembled WGS sequence"/>
</dbReference>
<dbReference type="SUPFAM" id="SSF53335">
    <property type="entry name" value="S-adenosyl-L-methionine-dependent methyltransferases"/>
    <property type="match status" value="1"/>
</dbReference>
<accession>A0ABR9RR81</accession>
<dbReference type="Gene3D" id="3.40.50.150">
    <property type="entry name" value="Vaccinia Virus protein VP39"/>
    <property type="match status" value="1"/>
</dbReference>